<dbReference type="NCBIfam" id="TIGR00231">
    <property type="entry name" value="small_GTP"/>
    <property type="match status" value="1"/>
</dbReference>
<dbReference type="Proteomes" id="UP000749559">
    <property type="component" value="Unassembled WGS sequence"/>
</dbReference>
<dbReference type="InterPro" id="IPR027417">
    <property type="entry name" value="P-loop_NTPase"/>
</dbReference>
<gene>
    <name evidence="4" type="ORF">OFUS_LOCUS11170</name>
</gene>
<evidence type="ECO:0000313" key="5">
    <source>
        <dbReference type="Proteomes" id="UP000749559"/>
    </source>
</evidence>
<dbReference type="SMART" id="SM00225">
    <property type="entry name" value="BTB"/>
    <property type="match status" value="2"/>
</dbReference>
<dbReference type="FunFam" id="3.30.710.10:FF:000014">
    <property type="entry name" value="Rho-related BTB domain-containing protein 2 isoform 1"/>
    <property type="match status" value="1"/>
</dbReference>
<dbReference type="PROSITE" id="PS51419">
    <property type="entry name" value="RAB"/>
    <property type="match status" value="1"/>
</dbReference>
<sequence>MASYSADVELADQELVKCVVVGDSGVGKTRLICARACGTSYTLRQLTQTHIPTVWAIDHYRQDKEVLDKSCCVIDGANVTLRLWDTFGYHGKDRRFAYGRADVVLLCFSLVKPKSLRNVEQLWYPEIQKSCPGVPIILCGCQADLRYLYNDEQFLALDKGPFFKDICDDDIILPEVGRSVAQNIGAHYYESSVLTEYGIKDVFTNAIRAALLEKRRARFWVPQLKYIRKPTCQEPVKPPKPSMPILEVPPQNIKNDLQCLLHNQQFCDVHFICQGVSIKAHKICLVAAAPVFHDIFITSNKDSKHSHKEQSIISSHTNNAFETDSVKELLLKDDVPDPPEMSNYRTLNHPAFIATEEHKTETSIYDQSMTSIVTMNSEIKPLIFQHILQYLYTGCITETPALLPDVKQSALLLGFSDLVGMVFNIENNQGYLNRENERSFMDRRFARVKELILKKGLFADVFFELEDGVVPGNKALMIARCDMMAAMFSNNFLEGSAKMIPFPGVYKDTFVVLQEYLYTGRCPDLNQVDYIELLELANRLCLPHLLLLTEHAVANHLLKAERAGSSIVDEVLALLEPAQLHNASQLSRWCLTYLCTHYGTVYKKHYKTLVTLRSENREYLVKYRWPPLWYLKEVDHYDRTVREQAMRERPLKSINFSAASSRGCLCFSKR</sequence>
<dbReference type="Gene3D" id="3.40.50.300">
    <property type="entry name" value="P-loop containing nucleotide triphosphate hydrolases"/>
    <property type="match status" value="1"/>
</dbReference>
<dbReference type="SUPFAM" id="SSF54695">
    <property type="entry name" value="POZ domain"/>
    <property type="match status" value="2"/>
</dbReference>
<evidence type="ECO:0000256" key="1">
    <source>
        <dbReference type="ARBA" id="ARBA00022737"/>
    </source>
</evidence>
<evidence type="ECO:0000256" key="2">
    <source>
        <dbReference type="ARBA" id="ARBA00022741"/>
    </source>
</evidence>
<dbReference type="Pfam" id="PF00651">
    <property type="entry name" value="BTB"/>
    <property type="match status" value="2"/>
</dbReference>
<dbReference type="Gene3D" id="3.30.710.10">
    <property type="entry name" value="Potassium Channel Kv1.1, Chain A"/>
    <property type="match status" value="2"/>
</dbReference>
<dbReference type="InterPro" id="IPR001806">
    <property type="entry name" value="Small_GTPase"/>
</dbReference>
<dbReference type="PANTHER" id="PTHR24072">
    <property type="entry name" value="RHO FAMILY GTPASE"/>
    <property type="match status" value="1"/>
</dbReference>
<dbReference type="Pfam" id="PF00071">
    <property type="entry name" value="Ras"/>
    <property type="match status" value="1"/>
</dbReference>
<keyword evidence="2" id="KW-0547">Nucleotide-binding</keyword>
<dbReference type="GO" id="GO:0007264">
    <property type="term" value="P:small GTPase-mediated signal transduction"/>
    <property type="evidence" value="ECO:0007669"/>
    <property type="project" value="InterPro"/>
</dbReference>
<dbReference type="GO" id="GO:0003924">
    <property type="term" value="F:GTPase activity"/>
    <property type="evidence" value="ECO:0007669"/>
    <property type="project" value="InterPro"/>
</dbReference>
<dbReference type="PROSITE" id="PS50097">
    <property type="entry name" value="BTB"/>
    <property type="match status" value="2"/>
</dbReference>
<dbReference type="OrthoDB" id="6020506at2759"/>
<dbReference type="InterPro" id="IPR003578">
    <property type="entry name" value="Small_GTPase_Rho"/>
</dbReference>
<dbReference type="EMBL" id="CAIIXF020000005">
    <property type="protein sequence ID" value="CAH1785062.1"/>
    <property type="molecule type" value="Genomic_DNA"/>
</dbReference>
<accession>A0A8J1T4G5</accession>
<evidence type="ECO:0000256" key="3">
    <source>
        <dbReference type="ARBA" id="ARBA00023134"/>
    </source>
</evidence>
<evidence type="ECO:0000313" key="4">
    <source>
        <dbReference type="EMBL" id="CAH1785062.1"/>
    </source>
</evidence>
<name>A0A8J1T4G5_OWEFU</name>
<dbReference type="SMART" id="SM00175">
    <property type="entry name" value="RAB"/>
    <property type="match status" value="1"/>
</dbReference>
<dbReference type="InterPro" id="IPR005225">
    <property type="entry name" value="Small_GTP-bd"/>
</dbReference>
<protein>
    <submittedName>
        <fullName evidence="4">Uncharacterized protein</fullName>
    </submittedName>
</protein>
<dbReference type="PRINTS" id="PR00449">
    <property type="entry name" value="RASTRNSFRMNG"/>
</dbReference>
<dbReference type="GO" id="GO:0010008">
    <property type="term" value="C:endosome membrane"/>
    <property type="evidence" value="ECO:0007669"/>
    <property type="project" value="UniProtKB-ARBA"/>
</dbReference>
<dbReference type="SMART" id="SM00174">
    <property type="entry name" value="RHO"/>
    <property type="match status" value="1"/>
</dbReference>
<dbReference type="PROSITE" id="PS51420">
    <property type="entry name" value="RHO"/>
    <property type="match status" value="1"/>
</dbReference>
<dbReference type="FunFam" id="3.40.50.300:FF:000177">
    <property type="entry name" value="Rho-related BTB domain-containing protein 2"/>
    <property type="match status" value="1"/>
</dbReference>
<proteinExistence type="predicted"/>
<dbReference type="GO" id="GO:0005525">
    <property type="term" value="F:GTP binding"/>
    <property type="evidence" value="ECO:0007669"/>
    <property type="project" value="UniProtKB-KW"/>
</dbReference>
<dbReference type="CDD" id="cd18499">
    <property type="entry name" value="BACK_RHOBTB"/>
    <property type="match status" value="1"/>
</dbReference>
<dbReference type="AlphaFoldDB" id="A0A8J1T4G5"/>
<dbReference type="InterPro" id="IPR000210">
    <property type="entry name" value="BTB/POZ_dom"/>
</dbReference>
<dbReference type="InterPro" id="IPR011333">
    <property type="entry name" value="SKP1/BTB/POZ_sf"/>
</dbReference>
<reference evidence="4" key="1">
    <citation type="submission" date="2022-03" db="EMBL/GenBank/DDBJ databases">
        <authorList>
            <person name="Martin C."/>
        </authorList>
    </citation>
    <scope>NUCLEOTIDE SEQUENCE</scope>
</reference>
<keyword evidence="3" id="KW-0342">GTP-binding</keyword>
<keyword evidence="5" id="KW-1185">Reference proteome</keyword>
<dbReference type="SUPFAM" id="SSF52540">
    <property type="entry name" value="P-loop containing nucleoside triphosphate hydrolases"/>
    <property type="match status" value="1"/>
</dbReference>
<dbReference type="SMART" id="SM00173">
    <property type="entry name" value="RAS"/>
    <property type="match status" value="1"/>
</dbReference>
<keyword evidence="1" id="KW-0677">Repeat</keyword>
<comment type="caution">
    <text evidence="4">The sequence shown here is derived from an EMBL/GenBank/DDBJ whole genome shotgun (WGS) entry which is preliminary data.</text>
</comment>
<organism evidence="4 5">
    <name type="scientific">Owenia fusiformis</name>
    <name type="common">Polychaete worm</name>
    <dbReference type="NCBI Taxonomy" id="6347"/>
    <lineage>
        <taxon>Eukaryota</taxon>
        <taxon>Metazoa</taxon>
        <taxon>Spiralia</taxon>
        <taxon>Lophotrochozoa</taxon>
        <taxon>Annelida</taxon>
        <taxon>Polychaeta</taxon>
        <taxon>Sedentaria</taxon>
        <taxon>Canalipalpata</taxon>
        <taxon>Sabellida</taxon>
        <taxon>Oweniida</taxon>
        <taxon>Oweniidae</taxon>
        <taxon>Owenia</taxon>
    </lineage>
</organism>